<dbReference type="PROSITE" id="PS51900">
    <property type="entry name" value="CB"/>
    <property type="match status" value="1"/>
</dbReference>
<proteinExistence type="predicted"/>
<gene>
    <name evidence="8" type="ORF">NZH93_15165</name>
</gene>
<dbReference type="InterPro" id="IPR044068">
    <property type="entry name" value="CB"/>
</dbReference>
<dbReference type="InterPro" id="IPR011010">
    <property type="entry name" value="DNA_brk_join_enz"/>
</dbReference>
<dbReference type="InterPro" id="IPR002104">
    <property type="entry name" value="Integrase_catalytic"/>
</dbReference>
<evidence type="ECO:0000259" key="6">
    <source>
        <dbReference type="PROSITE" id="PS51898"/>
    </source>
</evidence>
<dbReference type="InterPro" id="IPR013762">
    <property type="entry name" value="Integrase-like_cat_sf"/>
</dbReference>
<dbReference type="InterPro" id="IPR010998">
    <property type="entry name" value="Integrase_recombinase_N"/>
</dbReference>
<protein>
    <submittedName>
        <fullName evidence="8">Site-specific integrase</fullName>
    </submittedName>
</protein>
<dbReference type="PROSITE" id="PS51898">
    <property type="entry name" value="TYR_RECOMBINASE"/>
    <property type="match status" value="1"/>
</dbReference>
<dbReference type="GO" id="GO:0006310">
    <property type="term" value="P:DNA recombination"/>
    <property type="evidence" value="ECO:0007669"/>
    <property type="project" value="UniProtKB-KW"/>
</dbReference>
<name>A0A9X3A1N9_9PSEU</name>
<dbReference type="GO" id="GO:0015074">
    <property type="term" value="P:DNA integration"/>
    <property type="evidence" value="ECO:0007669"/>
    <property type="project" value="UniProtKB-KW"/>
</dbReference>
<dbReference type="InterPro" id="IPR004107">
    <property type="entry name" value="Integrase_SAM-like_N"/>
</dbReference>
<dbReference type="Proteomes" id="UP001141259">
    <property type="component" value="Unassembled WGS sequence"/>
</dbReference>
<evidence type="ECO:0000313" key="9">
    <source>
        <dbReference type="Proteomes" id="UP001141259"/>
    </source>
</evidence>
<dbReference type="Gene3D" id="1.10.443.10">
    <property type="entry name" value="Intergrase catalytic core"/>
    <property type="match status" value="1"/>
</dbReference>
<dbReference type="Pfam" id="PF14659">
    <property type="entry name" value="Phage_int_SAM_3"/>
    <property type="match status" value="1"/>
</dbReference>
<feature type="domain" description="Core-binding (CB)" evidence="7">
    <location>
        <begin position="75"/>
        <end position="187"/>
    </location>
</feature>
<dbReference type="AlphaFoldDB" id="A0A9X3A1N9"/>
<feature type="region of interest" description="Disordered" evidence="5">
    <location>
        <begin position="274"/>
        <end position="293"/>
    </location>
</feature>
<evidence type="ECO:0000256" key="1">
    <source>
        <dbReference type="ARBA" id="ARBA00022908"/>
    </source>
</evidence>
<comment type="caution">
    <text evidence="8">The sequence shown here is derived from an EMBL/GenBank/DDBJ whole genome shotgun (WGS) entry which is preliminary data.</text>
</comment>
<evidence type="ECO:0000256" key="4">
    <source>
        <dbReference type="PROSITE-ProRule" id="PRU01248"/>
    </source>
</evidence>
<evidence type="ECO:0000259" key="7">
    <source>
        <dbReference type="PROSITE" id="PS51900"/>
    </source>
</evidence>
<accession>A0A9X3A1N9</accession>
<keyword evidence="9" id="KW-1185">Reference proteome</keyword>
<reference evidence="8" key="1">
    <citation type="submission" date="2022-08" db="EMBL/GenBank/DDBJ databases">
        <authorList>
            <person name="Tistechok S."/>
            <person name="Samborskyy M."/>
            <person name="Roman I."/>
        </authorList>
    </citation>
    <scope>NUCLEOTIDE SEQUENCE</scope>
    <source>
        <strain evidence="8">DSM 103496</strain>
    </source>
</reference>
<dbReference type="RefSeq" id="WP_259623705.1">
    <property type="nucleotide sequence ID" value="NZ_JANYMP010000006.1"/>
</dbReference>
<keyword evidence="2 4" id="KW-0238">DNA-binding</keyword>
<organism evidence="8 9">
    <name type="scientific">Umezawaea endophytica</name>
    <dbReference type="NCBI Taxonomy" id="1654476"/>
    <lineage>
        <taxon>Bacteria</taxon>
        <taxon>Bacillati</taxon>
        <taxon>Actinomycetota</taxon>
        <taxon>Actinomycetes</taxon>
        <taxon>Pseudonocardiales</taxon>
        <taxon>Pseudonocardiaceae</taxon>
        <taxon>Umezawaea</taxon>
    </lineage>
</organism>
<evidence type="ECO:0000256" key="3">
    <source>
        <dbReference type="ARBA" id="ARBA00023172"/>
    </source>
</evidence>
<dbReference type="EMBL" id="JANYMP010000006">
    <property type="protein sequence ID" value="MCS7478198.1"/>
    <property type="molecule type" value="Genomic_DNA"/>
</dbReference>
<dbReference type="Gene3D" id="1.10.150.130">
    <property type="match status" value="1"/>
</dbReference>
<dbReference type="SUPFAM" id="SSF56349">
    <property type="entry name" value="DNA breaking-rejoining enzymes"/>
    <property type="match status" value="1"/>
</dbReference>
<evidence type="ECO:0000256" key="5">
    <source>
        <dbReference type="SAM" id="MobiDB-lite"/>
    </source>
</evidence>
<keyword evidence="1" id="KW-0229">DNA integration</keyword>
<evidence type="ECO:0000313" key="8">
    <source>
        <dbReference type="EMBL" id="MCS7478198.1"/>
    </source>
</evidence>
<feature type="domain" description="Tyr recombinase" evidence="6">
    <location>
        <begin position="208"/>
        <end position="293"/>
    </location>
</feature>
<evidence type="ECO:0000256" key="2">
    <source>
        <dbReference type="ARBA" id="ARBA00023125"/>
    </source>
</evidence>
<keyword evidence="3" id="KW-0233">DNA recombination</keyword>
<sequence length="293" mass="33139">MDRDAAARCPKGSIRERGNNLQVRYFAGRDPVTGKDVYLNATVKGLDDAARKKADDKLAEFRTQVNKQRSAESSVSLSYAINEWLRTSEVDDSTRKTYVGYIERTIKPVLGRVAVNKLSARTIESFYTELRRCRARCDGKPYFEKHTTKDAHDCVKEKCRPHACKGMAASTVRQIHSILSGTLNAAVRWDWISSSPTQIVRRPKQKPPQPDPPTSAEAARLVDKAFDMDEDWGALVWLVMTTGIRRGELCGLRFNRVDLDAEVIDLRRSWVNGRERTPRPTRTAGSRSTRKPS</sequence>
<dbReference type="GO" id="GO:0003677">
    <property type="term" value="F:DNA binding"/>
    <property type="evidence" value="ECO:0007669"/>
    <property type="project" value="UniProtKB-UniRule"/>
</dbReference>